<dbReference type="EMBL" id="CU633876">
    <property type="protein sequence ID" value="CAP65921.1"/>
    <property type="molecule type" value="Genomic_DNA"/>
</dbReference>
<name>B2APQ5_PODAN</name>
<feature type="domain" description="DUF6603" evidence="2">
    <location>
        <begin position="905"/>
        <end position="1449"/>
    </location>
</feature>
<gene>
    <name evidence="3" type="ORF">PODANS_5_11180</name>
</gene>
<evidence type="ECO:0000313" key="5">
    <source>
        <dbReference type="Proteomes" id="UP000001197"/>
    </source>
</evidence>
<dbReference type="Proteomes" id="UP000001197">
    <property type="component" value="Chromosome 5"/>
</dbReference>
<dbReference type="VEuPathDB" id="FungiDB:PODANS_5_11180"/>
<proteinExistence type="predicted"/>
<protein>
    <submittedName>
        <fullName evidence="3">Podospora anserina S mat+ genomic DNA chromosome 5, supercontig 10</fullName>
    </submittedName>
</protein>
<dbReference type="KEGG" id="pan:PODANSg2705"/>
<dbReference type="EMBL" id="FO904940">
    <property type="protein sequence ID" value="CDP30216.1"/>
    <property type="molecule type" value="Genomic_DNA"/>
</dbReference>
<sequence length="1702" mass="185339">MSNEDPPPPPAPPSGPFTVYSSVAKQGGTGSVKTLTAKTNIDNFVRQLSSSSLVFSRAPTSPSPETIPLDPSDITFKWLTLLDPKGTVSAGFHDAATQDIDNFQVRMAAPWDLVFSSAPTFLVTTFGSEGNPGLAPVSKVPVPGLKDTGNLLYMGLDPTTTPVTASVKELFDFAGLKSPPLSEFAPWGVTLRVSSDPTKPIRNALWYSPLNYDQTILRLQFSLSDADRATFQSYIAKALPSLEFRNVDFICRRTITGTTTGGKISASAQGEVLIETECHLLPKGHDLQIRAGIRIFHDQYHLTFQLDEQIKGHSALGDILAWLAECVGLQSDDFKFVTDMLMQQDGKAFGDALELRRIQIALGTDDGGKTTKLMSFSVDIQATATFGHENGPDGKPKDADPVVFLLTYLWERGGPTFGSIKGNFNDSPDRNLAPGFEEINSLVPTLAKVRKTISIPGLIPGLNIENVPHNIPTDISRAYVVLNQSSIAVGGTVQSLDFTSQDKDYPVPQLNLGWVSIDASYNWAKGATSPLNVKASFLAELRPSKNATHKEPATLVGAMVYDSGKWTLSADLEGLYLSSLYNFFFQKPSNADPDATGEADHVLPLIEAIEIESMKLTYVYDKTPTTGDQVVGSSFTFDGILNVSDLQLKLHFSYEKKAFEFRATLHAGSATTIGKIIEDLVGDGIDVPEFLYDAKLDPAKDGLEIGVMKGSSAKPGTPAPFHFVAKLTVNFPKDVQITLTFAQWHGSNWSASEPSKKLIKAALTGIPHVSIPLVGDITQPFDEMYFMHVIDGTTKKSPQQLPGITRKEKDDLNLDEAFKAHPLVVKDKSKDTSDDVVVITAGAHLAIVIKNERGERVCILDYNFKKQKTVGDGKENTKKRTIPAGGESKEPAKKDSDGSAASAPLKKKMGGLSISDIGLKYENKILSISFTATMELGPVGFSLIGFALNMELTSLNLIDIRMLPPSLEGFSVVFERKPLSIAGIIRHGKTPELEYYAGGLIVGWTPYQLEAAGFYGKAKPEGRDPFVSVFVFAKLAGPLVSLEFAEISGVTGGFGYNSSVRVPTADQITSFPFIDQHATDNAGDALEALQKLTSAGQDAWFQPLPDTYWAAAGMKIDAFQMIALDAVVVVQFGTSIKLGIFGVALVDVPSSLSDFKFAHVELGLAVVVDFDIGIMKVEAQLSPKSYILHPSCKLTGGFALWYWFDAPHADQANVGNFVFSLGGYHQAFKVPVGWPVPDRLKINWGLGNNLSISGEAFFAITPKVCMGGGRLRASYSAGPIAAWFDAFANFLIQYQPFHFASEAGICIGASFNLDIWFIHIHISVEVSADLYLWGPPLAGIVSVNIKVARFNIHFGDDNNGPGALQLDQFFDLVLQASSKKKAATTTTPMAVATPIIPIMEPDQAARFKRISDNVGHTFLARFGLMNDTSDPKREQNAEWVVRAGTFSFSIGCKMMVDDVKLVGNNKEDINFKASGAGSIFAKPMKTDSSLASHMTVRITQTQGKQVWGMSQEYKSVPTGLWQKYPLNGKGNNNIDDYLNDKDGGIKLMSGILFSAPPPKMSDDKLKVFDIIDSTLMEIESDRQFPLPTNCHKDWDPHPPRNEEDDDEWTVVQKRWKTPLWNTDNEPKHSSVSLAVDSSSEAAAQPIVPVEPKTRDVQTDFVSAFVNAFNWDAGLNLPSLAKMPRKLEKRFGDLFVVPPMMTA</sequence>
<keyword evidence="5" id="KW-1185">Reference proteome</keyword>
<reference evidence="5" key="3">
    <citation type="journal article" date="2014" name="Genetics">
        <title>Maintaining two mating types: Structure of the mating type locus and its role in heterokaryosis in Podospora anserina.</title>
        <authorList>
            <person name="Grognet P."/>
            <person name="Bidard F."/>
            <person name="Kuchly C."/>
            <person name="Tong L.C.H."/>
            <person name="Coppin E."/>
            <person name="Benkhali J.A."/>
            <person name="Couloux A."/>
            <person name="Wincker P."/>
            <person name="Debuchy R."/>
            <person name="Silar P."/>
        </authorList>
    </citation>
    <scope>GENOME REANNOTATION</scope>
    <source>
        <strain evidence="5">S / ATCC MYA-4624 / DSM 980 / FGSC 10383</strain>
    </source>
</reference>
<dbReference type="OrthoDB" id="5352492at2759"/>
<feature type="compositionally biased region" description="Basic and acidic residues" evidence="1">
    <location>
        <begin position="887"/>
        <end position="897"/>
    </location>
</feature>
<feature type="compositionally biased region" description="Pro residues" evidence="1">
    <location>
        <begin position="1"/>
        <end position="15"/>
    </location>
</feature>
<dbReference type="Pfam" id="PF20248">
    <property type="entry name" value="DUF6603"/>
    <property type="match status" value="1"/>
</dbReference>
<dbReference type="InterPro" id="IPR046538">
    <property type="entry name" value="DUF6603"/>
</dbReference>
<accession>B2APQ5</accession>
<feature type="region of interest" description="Disordered" evidence="1">
    <location>
        <begin position="1"/>
        <end position="22"/>
    </location>
</feature>
<evidence type="ECO:0000313" key="3">
    <source>
        <dbReference type="EMBL" id="CAP65921.1"/>
    </source>
</evidence>
<reference evidence="3" key="2">
    <citation type="submission" date="2008-07" db="EMBL/GenBank/DDBJ databases">
        <authorList>
            <person name="Genoscope - CEA"/>
        </authorList>
    </citation>
    <scope>NUCLEOTIDE SEQUENCE</scope>
    <source>
        <strain evidence="3">S mat+</strain>
    </source>
</reference>
<organism evidence="3">
    <name type="scientific">Podospora anserina (strain S / ATCC MYA-4624 / DSM 980 / FGSC 10383)</name>
    <name type="common">Pleurage anserina</name>
    <dbReference type="NCBI Taxonomy" id="515849"/>
    <lineage>
        <taxon>Eukaryota</taxon>
        <taxon>Fungi</taxon>
        <taxon>Dikarya</taxon>
        <taxon>Ascomycota</taxon>
        <taxon>Pezizomycotina</taxon>
        <taxon>Sordariomycetes</taxon>
        <taxon>Sordariomycetidae</taxon>
        <taxon>Sordariales</taxon>
        <taxon>Podosporaceae</taxon>
        <taxon>Podospora</taxon>
        <taxon>Podospora anserina</taxon>
    </lineage>
</organism>
<evidence type="ECO:0000256" key="1">
    <source>
        <dbReference type="SAM" id="MobiDB-lite"/>
    </source>
</evidence>
<feature type="region of interest" description="Disordered" evidence="1">
    <location>
        <begin position="870"/>
        <end position="904"/>
    </location>
</feature>
<reference evidence="3 5" key="1">
    <citation type="journal article" date="2008" name="Genome Biol.">
        <title>The genome sequence of the model ascomycete fungus Podospora anserina.</title>
        <authorList>
            <person name="Espagne E."/>
            <person name="Lespinet O."/>
            <person name="Malagnac F."/>
            <person name="Da Silva C."/>
            <person name="Jaillon O."/>
            <person name="Porcel B.M."/>
            <person name="Couloux A."/>
            <person name="Aury J.-M."/>
            <person name="Segurens B."/>
            <person name="Poulain J."/>
            <person name="Anthouard V."/>
            <person name="Grossetete S."/>
            <person name="Khalili H."/>
            <person name="Coppin E."/>
            <person name="Dequard-Chablat M."/>
            <person name="Picard M."/>
            <person name="Contamine V."/>
            <person name="Arnaise S."/>
            <person name="Bourdais A."/>
            <person name="Berteaux-Lecellier V."/>
            <person name="Gautheret D."/>
            <person name="de Vries R.P."/>
            <person name="Battaglia E."/>
            <person name="Coutinho P.M."/>
            <person name="Danchin E.G.J."/>
            <person name="Henrissat B."/>
            <person name="El Khoury R."/>
            <person name="Sainsard-Chanet A."/>
            <person name="Boivin A."/>
            <person name="Pinan-Lucarre B."/>
            <person name="Sellem C.H."/>
            <person name="Debuchy R."/>
            <person name="Wincker P."/>
            <person name="Weissenbach J."/>
            <person name="Silar P."/>
        </authorList>
    </citation>
    <scope>NUCLEOTIDE SEQUENCE [LARGE SCALE GENOMIC DNA]</scope>
    <source>
        <strain evidence="5">S / ATCC MYA-4624 / DSM 980 / FGSC 10383</strain>
        <strain evidence="3">S mat+</strain>
    </source>
</reference>
<evidence type="ECO:0000313" key="4">
    <source>
        <dbReference type="EMBL" id="CDP30216.1"/>
    </source>
</evidence>
<reference evidence="4" key="4">
    <citation type="submission" date="2015-04" db="EMBL/GenBank/DDBJ databases">
        <title>Maintaining two mating types: Structure of the mating type locus and its role in heterokaryosis in Podospora anserina.</title>
        <authorList>
            <person name="Grognet P."/>
            <person name="Bidard F."/>
            <person name="Kuchly C."/>
            <person name="Chan Ho Tong L."/>
            <person name="Coppin E."/>
            <person name="Ait Benkhali J."/>
            <person name="Couloux A."/>
            <person name="Wincker P."/>
            <person name="Debuchy R."/>
            <person name="Silar P."/>
        </authorList>
    </citation>
    <scope>NUCLEOTIDE SEQUENCE</scope>
</reference>
<evidence type="ECO:0000259" key="2">
    <source>
        <dbReference type="Pfam" id="PF20248"/>
    </source>
</evidence>
<dbReference type="eggNOG" id="ENOG502R9QD">
    <property type="taxonomic scope" value="Eukaryota"/>
</dbReference>
<dbReference type="STRING" id="515849.B2APQ5"/>
<dbReference type="GeneID" id="6189903"/>
<dbReference type="RefSeq" id="XP_001905678.1">
    <property type="nucleotide sequence ID" value="XM_001905643.1"/>
</dbReference>
<dbReference type="HOGENOM" id="CLU_001050_1_1_1"/>